<name>A0A3F3H0H7_9LACO</name>
<evidence type="ECO:0000256" key="2">
    <source>
        <dbReference type="ARBA" id="ARBA00022898"/>
    </source>
</evidence>
<dbReference type="CDD" id="cd00430">
    <property type="entry name" value="PLPDE_III_AR"/>
    <property type="match status" value="1"/>
</dbReference>
<dbReference type="Pfam" id="PF00842">
    <property type="entry name" value="Ala_racemase_C"/>
    <property type="match status" value="1"/>
</dbReference>
<keyword evidence="2 4" id="KW-0663">Pyridoxal phosphate</keyword>
<evidence type="ECO:0000256" key="3">
    <source>
        <dbReference type="ARBA" id="ARBA00023235"/>
    </source>
</evidence>
<reference evidence="8" key="1">
    <citation type="journal article" date="2015" name="BMC Genomics">
        <title>Comparative genomics of Fructobacillus spp. and Leuconostoc spp. reveals niche-specific evolution of Fructobacillus spp.</title>
        <authorList>
            <person name="Endo A."/>
            <person name="Tanizawa Y."/>
            <person name="Tanaka N."/>
            <person name="Maeno S."/>
            <person name="Kumar H."/>
            <person name="Shiwa Y."/>
            <person name="Okada S."/>
            <person name="Yoshikawa H."/>
            <person name="Dicks L."/>
            <person name="Nakagawa J."/>
            <person name="Arita M."/>
        </authorList>
    </citation>
    <scope>NUCLEOTIDE SEQUENCE [LARGE SCALE GENOMIC DNA]</scope>
    <source>
        <strain evidence="8">F214-1</strain>
    </source>
</reference>
<dbReference type="PRINTS" id="PR00992">
    <property type="entry name" value="ALARACEMASE"/>
</dbReference>
<comment type="cofactor">
    <cofactor evidence="1 4 5">
        <name>pyridoxal 5'-phosphate</name>
        <dbReference type="ChEBI" id="CHEBI:597326"/>
    </cofactor>
</comment>
<protein>
    <recommendedName>
        <fullName evidence="4">Alanine racemase</fullName>
        <ecNumber evidence="4">5.1.1.1</ecNumber>
    </recommendedName>
</protein>
<dbReference type="InterPro" id="IPR011079">
    <property type="entry name" value="Ala_racemase_C"/>
</dbReference>
<dbReference type="GO" id="GO:0008784">
    <property type="term" value="F:alanine racemase activity"/>
    <property type="evidence" value="ECO:0007669"/>
    <property type="project" value="UniProtKB-UniRule"/>
</dbReference>
<dbReference type="Proteomes" id="UP000064514">
    <property type="component" value="Unassembled WGS sequence"/>
</dbReference>
<evidence type="ECO:0000256" key="5">
    <source>
        <dbReference type="PIRSR" id="PIRSR600821-50"/>
    </source>
</evidence>
<dbReference type="GO" id="GO:0005829">
    <property type="term" value="C:cytosol"/>
    <property type="evidence" value="ECO:0007669"/>
    <property type="project" value="TreeGrafter"/>
</dbReference>
<evidence type="ECO:0000259" key="7">
    <source>
        <dbReference type="SMART" id="SM01005"/>
    </source>
</evidence>
<proteinExistence type="inferred from homology"/>
<comment type="catalytic activity">
    <reaction evidence="4">
        <text>L-alanine = D-alanine</text>
        <dbReference type="Rhea" id="RHEA:20249"/>
        <dbReference type="ChEBI" id="CHEBI:57416"/>
        <dbReference type="ChEBI" id="CHEBI:57972"/>
        <dbReference type="EC" id="5.1.1.1"/>
    </reaction>
</comment>
<feature type="active site" description="Proton acceptor; specific for L-alanine" evidence="4">
    <location>
        <position position="265"/>
    </location>
</feature>
<dbReference type="GO" id="GO:0009252">
    <property type="term" value="P:peptidoglycan biosynthetic process"/>
    <property type="evidence" value="ECO:0007669"/>
    <property type="project" value="TreeGrafter"/>
</dbReference>
<comment type="function">
    <text evidence="4">Catalyzes the interconversion of L-alanine and D-alanine. May also act on other amino acids.</text>
</comment>
<evidence type="ECO:0000256" key="4">
    <source>
        <dbReference type="HAMAP-Rule" id="MF_01201"/>
    </source>
</evidence>
<feature type="binding site" evidence="4 6">
    <location>
        <position position="312"/>
    </location>
    <ligand>
        <name>substrate</name>
    </ligand>
</feature>
<dbReference type="STRING" id="709323.GCA_001047135_00180"/>
<keyword evidence="3 4" id="KW-0413">Isomerase</keyword>
<dbReference type="FunFam" id="3.20.20.10:FF:000002">
    <property type="entry name" value="Alanine racemase"/>
    <property type="match status" value="1"/>
</dbReference>
<dbReference type="AlphaFoldDB" id="A0A3F3H0H7"/>
<dbReference type="Gene3D" id="2.40.37.10">
    <property type="entry name" value="Lyase, Ornithine Decarboxylase, Chain A, domain 1"/>
    <property type="match status" value="1"/>
</dbReference>
<dbReference type="EMBL" id="DF968078">
    <property type="protein sequence ID" value="GAP03637.1"/>
    <property type="molecule type" value="Genomic_DNA"/>
</dbReference>
<evidence type="ECO:0000256" key="6">
    <source>
        <dbReference type="PIRSR" id="PIRSR600821-52"/>
    </source>
</evidence>
<feature type="binding site" evidence="4 6">
    <location>
        <position position="137"/>
    </location>
    <ligand>
        <name>substrate</name>
    </ligand>
</feature>
<dbReference type="PANTHER" id="PTHR30511">
    <property type="entry name" value="ALANINE RACEMASE"/>
    <property type="match status" value="1"/>
</dbReference>
<accession>A0A3F3H0H7</accession>
<comment type="similarity">
    <text evidence="4">Belongs to the alanine racemase family.</text>
</comment>
<dbReference type="SUPFAM" id="SSF50621">
    <property type="entry name" value="Alanine racemase C-terminal domain-like"/>
    <property type="match status" value="1"/>
</dbReference>
<dbReference type="InterPro" id="IPR001608">
    <property type="entry name" value="Ala_racemase_N"/>
</dbReference>
<dbReference type="InterPro" id="IPR000821">
    <property type="entry name" value="Ala_racemase"/>
</dbReference>
<dbReference type="InterPro" id="IPR009006">
    <property type="entry name" value="Ala_racemase/Decarboxylase_C"/>
</dbReference>
<dbReference type="GO" id="GO:0030170">
    <property type="term" value="F:pyridoxal phosphate binding"/>
    <property type="evidence" value="ECO:0007669"/>
    <property type="project" value="UniProtKB-UniRule"/>
</dbReference>
<organism evidence="8">
    <name type="scientific">Fructobacillus tropaeoli</name>
    <dbReference type="NCBI Taxonomy" id="709323"/>
    <lineage>
        <taxon>Bacteria</taxon>
        <taxon>Bacillati</taxon>
        <taxon>Bacillota</taxon>
        <taxon>Bacilli</taxon>
        <taxon>Lactobacillales</taxon>
        <taxon>Lactobacillaceae</taxon>
        <taxon>Fructobacillus</taxon>
    </lineage>
</organism>
<dbReference type="RefSeq" id="WP_059393160.1">
    <property type="nucleotide sequence ID" value="NZ_DF968078.1"/>
</dbReference>
<comment type="pathway">
    <text evidence="4">Amino-acid biosynthesis; D-alanine biosynthesis; D-alanine from L-alanine: step 1/1.</text>
</comment>
<feature type="modified residue" description="N6-(pyridoxal phosphate)lysine" evidence="4 5">
    <location>
        <position position="39"/>
    </location>
</feature>
<dbReference type="EC" id="5.1.1.1" evidence="4"/>
<dbReference type="InterPro" id="IPR029066">
    <property type="entry name" value="PLP-binding_barrel"/>
</dbReference>
<dbReference type="PANTHER" id="PTHR30511:SF0">
    <property type="entry name" value="ALANINE RACEMASE, CATABOLIC-RELATED"/>
    <property type="match status" value="1"/>
</dbReference>
<evidence type="ECO:0000313" key="8">
    <source>
        <dbReference type="EMBL" id="GAP03637.1"/>
    </source>
</evidence>
<dbReference type="UniPathway" id="UPA00042">
    <property type="reaction ID" value="UER00497"/>
</dbReference>
<dbReference type="GO" id="GO:0030632">
    <property type="term" value="P:D-alanine biosynthetic process"/>
    <property type="evidence" value="ECO:0007669"/>
    <property type="project" value="UniProtKB-UniRule"/>
</dbReference>
<feature type="active site" description="Proton acceptor; specific for D-alanine" evidence="4">
    <location>
        <position position="39"/>
    </location>
</feature>
<dbReference type="SMART" id="SM01005">
    <property type="entry name" value="Ala_racemase_C"/>
    <property type="match status" value="1"/>
</dbReference>
<sequence>MVVANHRPSRLLISKAAVAKNLKVMRESSHANFIFMTVKANAYGFGLLEMSQAAVEGGADGLAVAVMDEAIALRKAGFCQPILVLGLTSPEFAQLMADYQIIATVADRETLKQAEANLRLGGPKLQVNLAVDTGMGRIGFRNREELSAAINDVQDADFLLYQGIMTHFATADDVDTTYFEGQLAAWHELTDGLPMPPMVHLANSAAALYRVDQMPMDVIRAGTSVYGIEPSEGVLKPDNYLEPVLTLESEVVMIKQLPTGASVSYGATYQTTKPQWIATLPIGYGDGLPREAVGYAVLVNGQKAPIVGKLAMDQLMIALEEPVPVGTKVTFIGKNQDQENTLIDFSHYCEIDPWEITIRFQDRLARYLVD</sequence>
<gene>
    <name evidence="8" type="primary">alr</name>
    <name evidence="8" type="ORF">FTRO_0011820</name>
</gene>
<dbReference type="HAMAP" id="MF_01201">
    <property type="entry name" value="Ala_racemase"/>
    <property type="match status" value="1"/>
</dbReference>
<dbReference type="Pfam" id="PF01168">
    <property type="entry name" value="Ala_racemase_N"/>
    <property type="match status" value="1"/>
</dbReference>
<dbReference type="Gene3D" id="3.20.20.10">
    <property type="entry name" value="Alanine racemase"/>
    <property type="match status" value="1"/>
</dbReference>
<feature type="domain" description="Alanine racemase C-terminal" evidence="7">
    <location>
        <begin position="244"/>
        <end position="369"/>
    </location>
</feature>
<dbReference type="NCBIfam" id="TIGR00492">
    <property type="entry name" value="alr"/>
    <property type="match status" value="1"/>
</dbReference>
<dbReference type="SUPFAM" id="SSF51419">
    <property type="entry name" value="PLP-binding barrel"/>
    <property type="match status" value="1"/>
</dbReference>
<evidence type="ECO:0000256" key="1">
    <source>
        <dbReference type="ARBA" id="ARBA00001933"/>
    </source>
</evidence>